<keyword evidence="1" id="KW-1133">Transmembrane helix</keyword>
<keyword evidence="1" id="KW-0812">Transmembrane</keyword>
<evidence type="ECO:0000313" key="3">
    <source>
        <dbReference type="Proteomes" id="UP000048908"/>
    </source>
</evidence>
<feature type="transmembrane region" description="Helical" evidence="1">
    <location>
        <begin position="32"/>
        <end position="59"/>
    </location>
</feature>
<proteinExistence type="predicted"/>
<dbReference type="AlphaFoldDB" id="A0A0M6XMY1"/>
<feature type="transmembrane region" description="Helical" evidence="1">
    <location>
        <begin position="317"/>
        <end position="338"/>
    </location>
</feature>
<reference evidence="2 3" key="1">
    <citation type="submission" date="2015-07" db="EMBL/GenBank/DDBJ databases">
        <authorList>
            <person name="Noorani M."/>
        </authorList>
    </citation>
    <scope>NUCLEOTIDE SEQUENCE [LARGE SCALE GENOMIC DNA]</scope>
    <source>
        <strain evidence="2 3">CECT 5088</strain>
    </source>
</reference>
<accession>A0A0M6XMY1</accession>
<protein>
    <recommendedName>
        <fullName evidence="4">PhnA-like protein</fullName>
    </recommendedName>
</protein>
<feature type="transmembrane region" description="Helical" evidence="1">
    <location>
        <begin position="109"/>
        <end position="128"/>
    </location>
</feature>
<gene>
    <name evidence="2" type="ORF">JAN5088_00140</name>
</gene>
<keyword evidence="1" id="KW-0472">Membrane</keyword>
<feature type="transmembrane region" description="Helical" evidence="1">
    <location>
        <begin position="79"/>
        <end position="97"/>
    </location>
</feature>
<sequence length="344" mass="35475">MKKTTHTTPAPGRPGDLVHDDIERMYDGRGRAVWGAIFAGTVVALGVFVLLSLVGIGLGLSLFEPDEASPMNGSLTTTAIWQFISQLVALGAGGYVAGRLAGVMHSVGAMLHGATVWGLTTLAAVWLATSAAMGIANVAGSAISSIASGLGSATQAVVPDDFSLPDVSISSLSMDDLPDGVQQALRRNGITPENFRAEAREAFRNVISQQEQARIRQQATATADDILANPTNIGAEVDNFIDNVFGQGGVLGEEDRQEAIAVMENRFGVTPAEAERFIDDVQARAEQVQQRAEAALTEARETALAAAEEATDAAATAAWLAALASLIGLGAAVGGAAAGRPARA</sequence>
<dbReference type="EMBL" id="CXPG01000009">
    <property type="protein sequence ID" value="CTQ31384.1"/>
    <property type="molecule type" value="Genomic_DNA"/>
</dbReference>
<name>A0A0M6XMY1_9RHOB</name>
<organism evidence="2 3">
    <name type="scientific">Jannaschia rubra</name>
    <dbReference type="NCBI Taxonomy" id="282197"/>
    <lineage>
        <taxon>Bacteria</taxon>
        <taxon>Pseudomonadati</taxon>
        <taxon>Pseudomonadota</taxon>
        <taxon>Alphaproteobacteria</taxon>
        <taxon>Rhodobacterales</taxon>
        <taxon>Roseobacteraceae</taxon>
        <taxon>Jannaschia</taxon>
    </lineage>
</organism>
<dbReference type="STRING" id="282197.SAMN04488517_101277"/>
<evidence type="ECO:0000256" key="1">
    <source>
        <dbReference type="SAM" id="Phobius"/>
    </source>
</evidence>
<dbReference type="OrthoDB" id="7056535at2"/>
<evidence type="ECO:0000313" key="2">
    <source>
        <dbReference type="EMBL" id="CTQ31384.1"/>
    </source>
</evidence>
<dbReference type="RefSeq" id="WP_055680876.1">
    <property type="nucleotide sequence ID" value="NZ_CXPG01000009.1"/>
</dbReference>
<dbReference type="Proteomes" id="UP000048908">
    <property type="component" value="Unassembled WGS sequence"/>
</dbReference>
<keyword evidence="3" id="KW-1185">Reference proteome</keyword>
<evidence type="ECO:0008006" key="4">
    <source>
        <dbReference type="Google" id="ProtNLM"/>
    </source>
</evidence>